<protein>
    <submittedName>
        <fullName evidence="3">RES family NAD+ phosphorylase</fullName>
    </submittedName>
</protein>
<feature type="compositionally biased region" description="Low complexity" evidence="1">
    <location>
        <begin position="215"/>
        <end position="240"/>
    </location>
</feature>
<organism evidence="3 4">
    <name type="scientific">Streptomyces musisoli</name>
    <dbReference type="NCBI Taxonomy" id="2802280"/>
    <lineage>
        <taxon>Bacteria</taxon>
        <taxon>Bacillati</taxon>
        <taxon>Actinomycetota</taxon>
        <taxon>Actinomycetes</taxon>
        <taxon>Kitasatosporales</taxon>
        <taxon>Streptomycetaceae</taxon>
        <taxon>Streptomyces</taxon>
    </lineage>
</organism>
<proteinExistence type="predicted"/>
<gene>
    <name evidence="3" type="ORF">JK361_29665</name>
</gene>
<dbReference type="InterPro" id="IPR014914">
    <property type="entry name" value="RES_dom"/>
</dbReference>
<evidence type="ECO:0000313" key="4">
    <source>
        <dbReference type="Proteomes" id="UP000621386"/>
    </source>
</evidence>
<accession>A0ABS1P957</accession>
<feature type="region of interest" description="Disordered" evidence="1">
    <location>
        <begin position="213"/>
        <end position="268"/>
    </location>
</feature>
<dbReference type="EMBL" id="JAERRH010000014">
    <property type="protein sequence ID" value="MBL1108705.1"/>
    <property type="molecule type" value="Genomic_DNA"/>
</dbReference>
<evidence type="ECO:0000259" key="2">
    <source>
        <dbReference type="Pfam" id="PF08808"/>
    </source>
</evidence>
<dbReference type="Proteomes" id="UP000621386">
    <property type="component" value="Unassembled WGS sequence"/>
</dbReference>
<sequence>MGGFFPMIDLKLRPNRRVIPAGTELWRVHLSRYAPDEFNPRLADIHFEGGRFDGTVLDQYHSLYLAESALTALAESVLRSRPFELPAGDRTIPYRAVWQRSLSCLRTRCDLTLVSLVSGADLAAVCQDSAFLEDESNYARARRWSSEIRAQASDAMGLIWESRRNRSEHALVLYHDRCVGPDGSPLEVLPGRGIPDLGSEEGRERAGELLAPLCASIASPSGPADGPSPGAASAPRPVSPEAAGAVPAASGMDPGRATGDGGGSRQPV</sequence>
<keyword evidence="4" id="KW-1185">Reference proteome</keyword>
<dbReference type="Pfam" id="PF08808">
    <property type="entry name" value="RES"/>
    <property type="match status" value="1"/>
</dbReference>
<evidence type="ECO:0000313" key="3">
    <source>
        <dbReference type="EMBL" id="MBL1108705.1"/>
    </source>
</evidence>
<reference evidence="3 4" key="1">
    <citation type="submission" date="2021-01" db="EMBL/GenBank/DDBJ databases">
        <title>WGS of actinomycetes isolated from Thailand.</title>
        <authorList>
            <person name="Thawai C."/>
        </authorList>
    </citation>
    <scope>NUCLEOTIDE SEQUENCE [LARGE SCALE GENOMIC DNA]</scope>
    <source>
        <strain evidence="3 4">CH5-8</strain>
    </source>
</reference>
<feature type="domain" description="RES" evidence="2">
    <location>
        <begin position="25"/>
        <end position="176"/>
    </location>
</feature>
<feature type="compositionally biased region" description="Gly residues" evidence="1">
    <location>
        <begin position="258"/>
        <end position="268"/>
    </location>
</feature>
<name>A0ABS1P957_9ACTN</name>
<evidence type="ECO:0000256" key="1">
    <source>
        <dbReference type="SAM" id="MobiDB-lite"/>
    </source>
</evidence>
<comment type="caution">
    <text evidence="3">The sequence shown here is derived from an EMBL/GenBank/DDBJ whole genome shotgun (WGS) entry which is preliminary data.</text>
</comment>